<evidence type="ECO:0000313" key="2">
    <source>
        <dbReference type="EMBL" id="OGM98795.1"/>
    </source>
</evidence>
<dbReference type="Pfam" id="PF02511">
    <property type="entry name" value="Thy1"/>
    <property type="match status" value="2"/>
</dbReference>
<dbReference type="STRING" id="1802662.A2736_02720"/>
<dbReference type="Gene3D" id="3.30.1360.170">
    <property type="match status" value="2"/>
</dbReference>
<comment type="caution">
    <text evidence="2">The sequence shown here is derived from an EMBL/GenBank/DDBJ whole genome shotgun (WGS) entry which is preliminary data.</text>
</comment>
<organism evidence="2 3">
    <name type="scientific">Candidatus Yanofskybacteria bacterium RIFCSPHIGHO2_01_FULL_41_27</name>
    <dbReference type="NCBI Taxonomy" id="1802662"/>
    <lineage>
        <taxon>Bacteria</taxon>
        <taxon>Candidatus Yanofskyibacteriota</taxon>
    </lineage>
</organism>
<dbReference type="PANTHER" id="PTHR34934">
    <property type="entry name" value="FLAVIN-DEPENDENT THYMIDYLATE SYNTHASE"/>
    <property type="match status" value="1"/>
</dbReference>
<name>A0A1F8EFL0_9BACT</name>
<dbReference type="CDD" id="cd20175">
    <property type="entry name" value="ThyX"/>
    <property type="match status" value="2"/>
</dbReference>
<dbReference type="GO" id="GO:0004799">
    <property type="term" value="F:thymidylate synthase activity"/>
    <property type="evidence" value="ECO:0007669"/>
    <property type="project" value="TreeGrafter"/>
</dbReference>
<dbReference type="GO" id="GO:0050660">
    <property type="term" value="F:flavin adenine dinucleotide binding"/>
    <property type="evidence" value="ECO:0007669"/>
    <property type="project" value="UniProtKB-UniRule"/>
</dbReference>
<evidence type="ECO:0000313" key="3">
    <source>
        <dbReference type="Proteomes" id="UP000177503"/>
    </source>
</evidence>
<gene>
    <name evidence="2" type="ORF">A2736_02720</name>
</gene>
<sequence>MDAKMSKLAGLIEKFKPHRSFACSYGTVEVDGVLVRVAKENDDSWRIHIDPETGKKYFMIAAEDALQDPAIIRSARVSTGRDSKEVDEKAEGLIQALWREKHLTPFEGGAVFRLRFEVPIAYAQPLFQLFASFNEFSGRYSEIDGTYYTPSNLSASALKEFQDAEEEAHGAYKKLLELGVAREMARFAHLYRFYTKFYMTISLRHIMEFLNWTNVNTRHTKTEFWEIKNVFREIIKNWTPWAFEAFEKEPRPVDFGWVNERLRKNKRLLSELPSERTVRVLNKGLIRLLGSYGNQDLMISCLDHFPNPSKALGHGGMSFLIKMPIFVFRQWVRHRYGAMTELSLDYDTIVERNSFYLPKHFRKQLGKSMSYQYVDMDDKENEIAKANLTEHKDACRERYLRLRKMGVSAEIAAMILPYSFYMYVVWTAPVESLINFIHLRTDMRAQWEIRQYADLIGVMVRDHFPDIAELCNEGKI</sequence>
<dbReference type="InterPro" id="IPR036098">
    <property type="entry name" value="Thymidylate_synthase_ThyX_sf"/>
</dbReference>
<reference evidence="2 3" key="1">
    <citation type="journal article" date="2016" name="Nat. Commun.">
        <title>Thousands of microbial genomes shed light on interconnected biogeochemical processes in an aquifer system.</title>
        <authorList>
            <person name="Anantharaman K."/>
            <person name="Brown C.T."/>
            <person name="Hug L.A."/>
            <person name="Sharon I."/>
            <person name="Castelle C.J."/>
            <person name="Probst A.J."/>
            <person name="Thomas B.C."/>
            <person name="Singh A."/>
            <person name="Wilkins M.J."/>
            <person name="Karaoz U."/>
            <person name="Brodie E.L."/>
            <person name="Williams K.H."/>
            <person name="Hubbard S.S."/>
            <person name="Banfield J.F."/>
        </authorList>
    </citation>
    <scope>NUCLEOTIDE SEQUENCE [LARGE SCALE GENOMIC DNA]</scope>
</reference>
<evidence type="ECO:0000256" key="1">
    <source>
        <dbReference type="NCBIfam" id="TIGR02170"/>
    </source>
</evidence>
<dbReference type="EC" id="2.1.1.148" evidence="1"/>
<dbReference type="SUPFAM" id="SSF69796">
    <property type="entry name" value="Thymidylate synthase-complementing protein Thy1"/>
    <property type="match status" value="2"/>
</dbReference>
<dbReference type="PANTHER" id="PTHR34934:SF1">
    <property type="entry name" value="FLAVIN-DEPENDENT THYMIDYLATE SYNTHASE"/>
    <property type="match status" value="1"/>
</dbReference>
<dbReference type="EMBL" id="MGJC01000041">
    <property type="protein sequence ID" value="OGM98795.1"/>
    <property type="molecule type" value="Genomic_DNA"/>
</dbReference>
<proteinExistence type="predicted"/>
<protein>
    <recommendedName>
        <fullName evidence="1">FAD-dependent thymidylate synthase</fullName>
        <ecNumber evidence="1">2.1.1.148</ecNumber>
    </recommendedName>
</protein>
<accession>A0A1F8EFL0</accession>
<dbReference type="GO" id="GO:0006231">
    <property type="term" value="P:dTMP biosynthetic process"/>
    <property type="evidence" value="ECO:0007669"/>
    <property type="project" value="UniProtKB-UniRule"/>
</dbReference>
<dbReference type="NCBIfam" id="TIGR02170">
    <property type="entry name" value="thyX"/>
    <property type="match status" value="1"/>
</dbReference>
<dbReference type="GO" id="GO:0050797">
    <property type="term" value="F:thymidylate synthase (FAD) activity"/>
    <property type="evidence" value="ECO:0007669"/>
    <property type="project" value="UniProtKB-UniRule"/>
</dbReference>
<dbReference type="GO" id="GO:0070402">
    <property type="term" value="F:NADPH binding"/>
    <property type="evidence" value="ECO:0007669"/>
    <property type="project" value="TreeGrafter"/>
</dbReference>
<dbReference type="PROSITE" id="PS51331">
    <property type="entry name" value="THYX"/>
    <property type="match status" value="2"/>
</dbReference>
<dbReference type="Proteomes" id="UP000177503">
    <property type="component" value="Unassembled WGS sequence"/>
</dbReference>
<dbReference type="InterPro" id="IPR003669">
    <property type="entry name" value="Thymidylate_synthase_ThyX"/>
</dbReference>
<dbReference type="AlphaFoldDB" id="A0A1F8EFL0"/>